<name>A0AAV0F911_9ASTE</name>
<feature type="compositionally biased region" description="Basic and acidic residues" evidence="1">
    <location>
        <begin position="83"/>
        <end position="96"/>
    </location>
</feature>
<feature type="compositionally biased region" description="Basic residues" evidence="1">
    <location>
        <begin position="49"/>
        <end position="63"/>
    </location>
</feature>
<gene>
    <name evidence="2" type="ORF">CEPIT_LOCUS31821</name>
</gene>
<feature type="compositionally biased region" description="Basic and acidic residues" evidence="1">
    <location>
        <begin position="64"/>
        <end position="76"/>
    </location>
</feature>
<dbReference type="Proteomes" id="UP001152523">
    <property type="component" value="Unassembled WGS sequence"/>
</dbReference>
<accession>A0AAV0F911</accession>
<feature type="region of interest" description="Disordered" evidence="1">
    <location>
        <begin position="44"/>
        <end position="108"/>
    </location>
</feature>
<comment type="caution">
    <text evidence="2">The sequence shown here is derived from an EMBL/GenBank/DDBJ whole genome shotgun (WGS) entry which is preliminary data.</text>
</comment>
<keyword evidence="3" id="KW-1185">Reference proteome</keyword>
<evidence type="ECO:0000313" key="2">
    <source>
        <dbReference type="EMBL" id="CAH9131986.1"/>
    </source>
</evidence>
<protein>
    <submittedName>
        <fullName evidence="2">Uncharacterized protein</fullName>
    </submittedName>
</protein>
<dbReference type="AlphaFoldDB" id="A0AAV0F911"/>
<proteinExistence type="predicted"/>
<sequence>MVLQSEILAGGAHKKMSFAEKEEVEVSYNFNEDSSCMQMVRPHVPEKHHGGHHHLFGGKHHESHHLGRHDSGRGRVNEVVQVQEEKVEVSSSEKKLVSGRHGGGYVNDETHFVMESEFKGLED</sequence>
<dbReference type="EMBL" id="CAMAPF010000967">
    <property type="protein sequence ID" value="CAH9131986.1"/>
    <property type="molecule type" value="Genomic_DNA"/>
</dbReference>
<evidence type="ECO:0000313" key="3">
    <source>
        <dbReference type="Proteomes" id="UP001152523"/>
    </source>
</evidence>
<organism evidence="2 3">
    <name type="scientific">Cuscuta epithymum</name>
    <dbReference type="NCBI Taxonomy" id="186058"/>
    <lineage>
        <taxon>Eukaryota</taxon>
        <taxon>Viridiplantae</taxon>
        <taxon>Streptophyta</taxon>
        <taxon>Embryophyta</taxon>
        <taxon>Tracheophyta</taxon>
        <taxon>Spermatophyta</taxon>
        <taxon>Magnoliopsida</taxon>
        <taxon>eudicotyledons</taxon>
        <taxon>Gunneridae</taxon>
        <taxon>Pentapetalae</taxon>
        <taxon>asterids</taxon>
        <taxon>lamiids</taxon>
        <taxon>Solanales</taxon>
        <taxon>Convolvulaceae</taxon>
        <taxon>Cuscuteae</taxon>
        <taxon>Cuscuta</taxon>
        <taxon>Cuscuta subgen. Cuscuta</taxon>
    </lineage>
</organism>
<reference evidence="2" key="1">
    <citation type="submission" date="2022-07" db="EMBL/GenBank/DDBJ databases">
        <authorList>
            <person name="Macas J."/>
            <person name="Novak P."/>
            <person name="Neumann P."/>
        </authorList>
    </citation>
    <scope>NUCLEOTIDE SEQUENCE</scope>
</reference>
<evidence type="ECO:0000256" key="1">
    <source>
        <dbReference type="SAM" id="MobiDB-lite"/>
    </source>
</evidence>